<evidence type="ECO:0000256" key="3">
    <source>
        <dbReference type="SAM" id="MobiDB-lite"/>
    </source>
</evidence>
<proteinExistence type="predicted"/>
<dbReference type="Gene3D" id="2.40.10.500">
    <property type="match status" value="1"/>
</dbReference>
<feature type="region of interest" description="Disordered" evidence="3">
    <location>
        <begin position="36"/>
        <end position="83"/>
    </location>
</feature>
<keyword evidence="1" id="KW-0677">Repeat</keyword>
<dbReference type="PROSITE" id="PS51125">
    <property type="entry name" value="NHL"/>
    <property type="match status" value="2"/>
</dbReference>
<reference evidence="4" key="1">
    <citation type="submission" date="2021-02" db="EMBL/GenBank/DDBJ databases">
        <authorList>
            <person name="Nowell W R."/>
        </authorList>
    </citation>
    <scope>NUCLEOTIDE SEQUENCE</scope>
</reference>
<feature type="repeat" description="NHL" evidence="2">
    <location>
        <begin position="165"/>
        <end position="195"/>
    </location>
</feature>
<accession>A0A819LUW3</accession>
<comment type="caution">
    <text evidence="4">The sequence shown here is derived from an EMBL/GenBank/DDBJ whole genome shotgun (WGS) entry which is preliminary data.</text>
</comment>
<feature type="repeat" description="NHL" evidence="2">
    <location>
        <begin position="100"/>
        <end position="143"/>
    </location>
</feature>
<evidence type="ECO:0000313" key="4">
    <source>
        <dbReference type="EMBL" id="CAF3971782.1"/>
    </source>
</evidence>
<dbReference type="PANTHER" id="PTHR24104:SF25">
    <property type="entry name" value="PROTEIN LIN-41"/>
    <property type="match status" value="1"/>
</dbReference>
<protein>
    <recommendedName>
        <fullName evidence="6">NHL repeat-containing protein</fullName>
    </recommendedName>
</protein>
<evidence type="ECO:0000256" key="1">
    <source>
        <dbReference type="ARBA" id="ARBA00022737"/>
    </source>
</evidence>
<dbReference type="PANTHER" id="PTHR24104">
    <property type="entry name" value="E3 UBIQUITIN-PROTEIN LIGASE NHLRC1-RELATED"/>
    <property type="match status" value="1"/>
</dbReference>
<dbReference type="EMBL" id="CAJOAX010006145">
    <property type="protein sequence ID" value="CAF3971782.1"/>
    <property type="molecule type" value="Genomic_DNA"/>
</dbReference>
<dbReference type="GO" id="GO:0008270">
    <property type="term" value="F:zinc ion binding"/>
    <property type="evidence" value="ECO:0007669"/>
    <property type="project" value="UniProtKB-KW"/>
</dbReference>
<sequence length="212" mass="21327">MSSPLTTTAASSLITTTGVTSVATATTVSVTTSTITTSSTTSSSTTSSSTTSSSTTSSSTTSSSTTSSSTTSSSTTGSSTTTSTTTNFLFRWNSTGITLAGVTGSAGASSTQLSTPYSMTLDSSNTLYIADRNNNRVQKFLTGSSTGTTIAGQSNGTGGAALNYLNYPSDVEVDINGNIYVVDSHNHRVLFLPNGSSSGTIVAGNGKRFPNL</sequence>
<dbReference type="AlphaFoldDB" id="A0A819LUW3"/>
<dbReference type="InterPro" id="IPR001258">
    <property type="entry name" value="NHL_repeat"/>
</dbReference>
<organism evidence="4 5">
    <name type="scientific">Rotaria sordida</name>
    <dbReference type="NCBI Taxonomy" id="392033"/>
    <lineage>
        <taxon>Eukaryota</taxon>
        <taxon>Metazoa</taxon>
        <taxon>Spiralia</taxon>
        <taxon>Gnathifera</taxon>
        <taxon>Rotifera</taxon>
        <taxon>Eurotatoria</taxon>
        <taxon>Bdelloidea</taxon>
        <taxon>Philodinida</taxon>
        <taxon>Philodinidae</taxon>
        <taxon>Rotaria</taxon>
    </lineage>
</organism>
<dbReference type="Proteomes" id="UP000663823">
    <property type="component" value="Unassembled WGS sequence"/>
</dbReference>
<evidence type="ECO:0000256" key="2">
    <source>
        <dbReference type="PROSITE-ProRule" id="PRU00504"/>
    </source>
</evidence>
<evidence type="ECO:0000313" key="5">
    <source>
        <dbReference type="Proteomes" id="UP000663823"/>
    </source>
</evidence>
<dbReference type="SUPFAM" id="SSF101898">
    <property type="entry name" value="NHL repeat"/>
    <property type="match status" value="1"/>
</dbReference>
<dbReference type="Pfam" id="PF01436">
    <property type="entry name" value="NHL"/>
    <property type="match status" value="2"/>
</dbReference>
<gene>
    <name evidence="4" type="ORF">OTI717_LOCUS27475</name>
</gene>
<evidence type="ECO:0008006" key="6">
    <source>
        <dbReference type="Google" id="ProtNLM"/>
    </source>
</evidence>
<name>A0A819LUW3_9BILA</name>
<dbReference type="InterPro" id="IPR050952">
    <property type="entry name" value="TRIM-NHL_E3_ligases"/>
</dbReference>